<proteinExistence type="predicted"/>
<feature type="region of interest" description="Disordered" evidence="1">
    <location>
        <begin position="16"/>
        <end position="93"/>
    </location>
</feature>
<sequence>MTLQFAHFSLNLETLNLPHADDSDASEKENEELQAESEIKSQVRILRPTSYVCSLNSKSAPPPPPPPKESPKQIQSTSSGSGHYRGPLGKSRSVDHTDAYEMENDASNGCSASETWKPLDSATLLNQLVLTLTPPNVDPLSDASMQGEVLNAVQRMQNGVYKESSPRNKPDFANSSPCCCNENGVENADRAPCCHAETKSDTEDDFEMIFANGKKYKRYFKRHIVFQKHVCRQVVVAPSLPDGSGPDLSRQVVQGPVQICRLENGTQLSPSKSKGQLSTLSNSGDFPSCSTSTLLRGDDSSSCSSNSFNNGKPPVVPTPPNATLSSANNTCSKAANLSTF</sequence>
<dbReference type="OrthoDB" id="25179at2759"/>
<feature type="compositionally biased region" description="Basic and acidic residues" evidence="1">
    <location>
        <begin position="19"/>
        <end position="28"/>
    </location>
</feature>
<feature type="region of interest" description="Disordered" evidence="1">
    <location>
        <begin position="264"/>
        <end position="286"/>
    </location>
</feature>
<organism evidence="2 3">
    <name type="scientific">Rodentolepis nana</name>
    <name type="common">Dwarf tapeworm</name>
    <name type="synonym">Hymenolepis nana</name>
    <dbReference type="NCBI Taxonomy" id="102285"/>
    <lineage>
        <taxon>Eukaryota</taxon>
        <taxon>Metazoa</taxon>
        <taxon>Spiralia</taxon>
        <taxon>Lophotrochozoa</taxon>
        <taxon>Platyhelminthes</taxon>
        <taxon>Cestoda</taxon>
        <taxon>Eucestoda</taxon>
        <taxon>Cyclophyllidea</taxon>
        <taxon>Hymenolepididae</taxon>
        <taxon>Rodentolepis</taxon>
    </lineage>
</organism>
<accession>A0A3P7W7F2</accession>
<dbReference type="EMBL" id="UZAE01014350">
    <property type="protein sequence ID" value="VDO13222.1"/>
    <property type="molecule type" value="Genomic_DNA"/>
</dbReference>
<evidence type="ECO:0000256" key="1">
    <source>
        <dbReference type="SAM" id="MobiDB-lite"/>
    </source>
</evidence>
<reference evidence="2 3" key="1">
    <citation type="submission" date="2018-11" db="EMBL/GenBank/DDBJ databases">
        <authorList>
            <consortium name="Pathogen Informatics"/>
        </authorList>
    </citation>
    <scope>NUCLEOTIDE SEQUENCE [LARGE SCALE GENOMIC DNA]</scope>
</reference>
<keyword evidence="3" id="KW-1185">Reference proteome</keyword>
<name>A0A3P7W7F2_RODNA</name>
<evidence type="ECO:0000313" key="3">
    <source>
        <dbReference type="Proteomes" id="UP000278807"/>
    </source>
</evidence>
<protein>
    <submittedName>
        <fullName evidence="2">Uncharacterized protein</fullName>
    </submittedName>
</protein>
<dbReference type="AlphaFoldDB" id="A0A3P7W7F2"/>
<gene>
    <name evidence="2" type="ORF">HNAJ_LOCUS12475</name>
</gene>
<evidence type="ECO:0000313" key="2">
    <source>
        <dbReference type="EMBL" id="VDO13222.1"/>
    </source>
</evidence>
<feature type="region of interest" description="Disordered" evidence="1">
    <location>
        <begin position="302"/>
        <end position="328"/>
    </location>
</feature>
<dbReference type="Proteomes" id="UP000278807">
    <property type="component" value="Unassembled WGS sequence"/>
</dbReference>